<sequence>MGPKEAPRLSDYNFNVDAATIVSAIGNIKETKWPRPLQTDPTQRDPNQICKYHGTHDHRSRQLREEVARLFNNGHLREFRNNRAKNHFRYRDSNKQNEQDEPQHVIHMIIGGVDVPQGPMMKRTKVSITREKQTRDYLPKETQSFNDEDTEGIIQPYNDALAISVLMNKTRVKCVLIDLGSSANIIQSNVVEKLNLQDQIVPAA</sequence>
<evidence type="ECO:0008006" key="2">
    <source>
        <dbReference type="Google" id="ProtNLM"/>
    </source>
</evidence>
<organism evidence="1">
    <name type="scientific">Nicotiana tabacum</name>
    <name type="common">Common tobacco</name>
    <dbReference type="NCBI Taxonomy" id="4097"/>
    <lineage>
        <taxon>Eukaryota</taxon>
        <taxon>Viridiplantae</taxon>
        <taxon>Streptophyta</taxon>
        <taxon>Embryophyta</taxon>
        <taxon>Tracheophyta</taxon>
        <taxon>Spermatophyta</taxon>
        <taxon>Magnoliopsida</taxon>
        <taxon>eudicotyledons</taxon>
        <taxon>Gunneridae</taxon>
        <taxon>Pentapetalae</taxon>
        <taxon>asterids</taxon>
        <taxon>lamiids</taxon>
        <taxon>Solanales</taxon>
        <taxon>Solanaceae</taxon>
        <taxon>Nicotianoideae</taxon>
        <taxon>Nicotianeae</taxon>
        <taxon>Nicotiana</taxon>
    </lineage>
</organism>
<accession>A0A1S3YDJ7</accession>
<name>A0A1S3YDJ7_TOBAC</name>
<dbReference type="KEGG" id="nta:107774913"/>
<dbReference type="RefSeq" id="XP_016450068.1">
    <property type="nucleotide sequence ID" value="XM_016594582.1"/>
</dbReference>
<protein>
    <recommendedName>
        <fullName evidence="2">Retrotransposon gag protein</fullName>
    </recommendedName>
</protein>
<dbReference type="PANTHER" id="PTHR33240:SF8">
    <property type="entry name" value="OS03G0439900 PROTEIN"/>
    <property type="match status" value="1"/>
</dbReference>
<gene>
    <name evidence="1" type="primary">LOC107774913</name>
</gene>
<reference evidence="1" key="1">
    <citation type="submission" date="2025-08" db="UniProtKB">
        <authorList>
            <consortium name="RefSeq"/>
        </authorList>
    </citation>
    <scope>IDENTIFICATION</scope>
</reference>
<dbReference type="PANTHER" id="PTHR33240">
    <property type="entry name" value="OS08G0508500 PROTEIN"/>
    <property type="match status" value="1"/>
</dbReference>
<dbReference type="OrthoDB" id="1226638at2759"/>
<dbReference type="PaxDb" id="4097-A0A1S3YDJ7"/>
<proteinExistence type="predicted"/>
<evidence type="ECO:0000313" key="1">
    <source>
        <dbReference type="RefSeq" id="XP_016450068.1"/>
    </source>
</evidence>
<dbReference type="AlphaFoldDB" id="A0A1S3YDJ7"/>